<dbReference type="KEGG" id="vpe:Varpa_4940"/>
<dbReference type="eggNOG" id="COG0583">
    <property type="taxonomic scope" value="Bacteria"/>
</dbReference>
<dbReference type="GO" id="GO:0003677">
    <property type="term" value="F:DNA binding"/>
    <property type="evidence" value="ECO:0007669"/>
    <property type="project" value="UniProtKB-KW"/>
</dbReference>
<comment type="similarity">
    <text evidence="1">Belongs to the LysR transcriptional regulatory family.</text>
</comment>
<evidence type="ECO:0000256" key="1">
    <source>
        <dbReference type="ARBA" id="ARBA00009437"/>
    </source>
</evidence>
<keyword evidence="2" id="KW-0805">Transcription regulation</keyword>
<dbReference type="InterPro" id="IPR050389">
    <property type="entry name" value="LysR-type_TF"/>
</dbReference>
<accession>E6V221</accession>
<dbReference type="AlphaFoldDB" id="E6V221"/>
<dbReference type="Pfam" id="PF03466">
    <property type="entry name" value="LysR_substrate"/>
    <property type="match status" value="1"/>
</dbReference>
<evidence type="ECO:0000256" key="3">
    <source>
        <dbReference type="ARBA" id="ARBA00023125"/>
    </source>
</evidence>
<reference evidence="7" key="1">
    <citation type="submission" date="2010-12" db="EMBL/GenBank/DDBJ databases">
        <title>Complete sequence of Variovorax paradoxus EPS.</title>
        <authorList>
            <consortium name="US DOE Joint Genome Institute"/>
            <person name="Lucas S."/>
            <person name="Copeland A."/>
            <person name="Lapidus A."/>
            <person name="Cheng J.-F."/>
            <person name="Goodwin L."/>
            <person name="Pitluck S."/>
            <person name="Teshima H."/>
            <person name="Detter J.C."/>
            <person name="Han C."/>
            <person name="Tapia R."/>
            <person name="Land M."/>
            <person name="Hauser L."/>
            <person name="Kyrpides N."/>
            <person name="Ivanova N."/>
            <person name="Ovchinnikova G."/>
            <person name="Orwin P."/>
            <person name="Han J.-I.G."/>
            <person name="Woyke T."/>
        </authorList>
    </citation>
    <scope>NUCLEOTIDE SEQUENCE [LARGE SCALE GENOMIC DNA]</scope>
    <source>
        <strain evidence="7">EPS</strain>
    </source>
</reference>
<dbReference type="SUPFAM" id="SSF53850">
    <property type="entry name" value="Periplasmic binding protein-like II"/>
    <property type="match status" value="1"/>
</dbReference>
<dbReference type="PANTHER" id="PTHR30118">
    <property type="entry name" value="HTH-TYPE TRANSCRIPTIONAL REGULATOR LEUO-RELATED"/>
    <property type="match status" value="1"/>
</dbReference>
<dbReference type="Gene3D" id="3.40.190.10">
    <property type="entry name" value="Periplasmic binding protein-like II"/>
    <property type="match status" value="2"/>
</dbReference>
<dbReference type="Gene3D" id="1.10.10.10">
    <property type="entry name" value="Winged helix-like DNA-binding domain superfamily/Winged helix DNA-binding domain"/>
    <property type="match status" value="1"/>
</dbReference>
<dbReference type="PRINTS" id="PR00039">
    <property type="entry name" value="HTHLYSR"/>
</dbReference>
<organism evidence="6 7">
    <name type="scientific">Variovorax paradoxus (strain EPS)</name>
    <dbReference type="NCBI Taxonomy" id="595537"/>
    <lineage>
        <taxon>Bacteria</taxon>
        <taxon>Pseudomonadati</taxon>
        <taxon>Pseudomonadota</taxon>
        <taxon>Betaproteobacteria</taxon>
        <taxon>Burkholderiales</taxon>
        <taxon>Comamonadaceae</taxon>
        <taxon>Variovorax</taxon>
    </lineage>
</organism>
<dbReference type="PROSITE" id="PS50931">
    <property type="entry name" value="HTH_LYSR"/>
    <property type="match status" value="1"/>
</dbReference>
<dbReference type="SUPFAM" id="SSF46785">
    <property type="entry name" value="Winged helix' DNA-binding domain"/>
    <property type="match status" value="1"/>
</dbReference>
<dbReference type="InterPro" id="IPR036388">
    <property type="entry name" value="WH-like_DNA-bd_sf"/>
</dbReference>
<sequence length="327" mass="36416">MRFNKLDLNLLVSLDAMLAERNVSRAAERLHVSQSTMSSALGRLRTYFGDPLLVQVGRGMELTPRAQTLKEDVHDILGRLDTVVVTQPQFDAAKSDREFRLLASDYTLVTLMPHLLALVRQQSSSVRFQFAPLPQLDRPHRALEGGEADLLICPHNYCSREHPTEILFEEEFCCVVCNDSPLAEPGAMTVARYMAADHVVTQPSGVDRTPFVSWFMEHHGVTRRVGIKTFSFVSAPFAVVGTEYVATVQRRLAQFAQGALPVTLLPLPVSMPRMQLAMQWHRSRTHDSGLVWFRRLLGEAVRRMNGGDAKAVAPASASAGNVWSQPL</sequence>
<keyword evidence="3" id="KW-0238">DNA-binding</keyword>
<evidence type="ECO:0000256" key="2">
    <source>
        <dbReference type="ARBA" id="ARBA00023015"/>
    </source>
</evidence>
<evidence type="ECO:0000313" key="7">
    <source>
        <dbReference type="Proteomes" id="UP000008917"/>
    </source>
</evidence>
<evidence type="ECO:0000256" key="4">
    <source>
        <dbReference type="ARBA" id="ARBA00023163"/>
    </source>
</evidence>
<dbReference type="InterPro" id="IPR000847">
    <property type="entry name" value="LysR_HTH_N"/>
</dbReference>
<dbReference type="GO" id="GO:0003700">
    <property type="term" value="F:DNA-binding transcription factor activity"/>
    <property type="evidence" value="ECO:0007669"/>
    <property type="project" value="InterPro"/>
</dbReference>
<evidence type="ECO:0000259" key="5">
    <source>
        <dbReference type="PROSITE" id="PS50931"/>
    </source>
</evidence>
<name>E6V221_VARPE</name>
<dbReference type="InterPro" id="IPR036390">
    <property type="entry name" value="WH_DNA-bd_sf"/>
</dbReference>
<dbReference type="PANTHER" id="PTHR30118:SF6">
    <property type="entry name" value="HTH-TYPE TRANSCRIPTIONAL REGULATOR LEUO"/>
    <property type="match status" value="1"/>
</dbReference>
<dbReference type="OrthoDB" id="5495633at2"/>
<dbReference type="HOGENOM" id="CLU_039613_39_0_4"/>
<gene>
    <name evidence="6" type="ordered locus">Varpa_4940</name>
</gene>
<dbReference type="Proteomes" id="UP000008917">
    <property type="component" value="Chromosome"/>
</dbReference>
<evidence type="ECO:0000313" key="6">
    <source>
        <dbReference type="EMBL" id="ADU39100.1"/>
    </source>
</evidence>
<dbReference type="STRING" id="595537.Varpa_4940"/>
<dbReference type="RefSeq" id="WP_013543308.1">
    <property type="nucleotide sequence ID" value="NC_014931.1"/>
</dbReference>
<dbReference type="InterPro" id="IPR005119">
    <property type="entry name" value="LysR_subst-bd"/>
</dbReference>
<dbReference type="Pfam" id="PF00126">
    <property type="entry name" value="HTH_1"/>
    <property type="match status" value="1"/>
</dbReference>
<dbReference type="EMBL" id="CP002417">
    <property type="protein sequence ID" value="ADU39100.1"/>
    <property type="molecule type" value="Genomic_DNA"/>
</dbReference>
<proteinExistence type="inferred from homology"/>
<feature type="domain" description="HTH lysR-type" evidence="5">
    <location>
        <begin position="6"/>
        <end position="63"/>
    </location>
</feature>
<keyword evidence="4" id="KW-0804">Transcription</keyword>
<protein>
    <submittedName>
        <fullName evidence="6">Transcriptional regulator, LysR family</fullName>
    </submittedName>
</protein>
<reference evidence="6 7" key="2">
    <citation type="journal article" date="2013" name="Genome Announc.">
        <title>Genome of the Root-Associated Plant Growth-Promoting Bacterium Variovorax paradoxus Strain EPS.</title>
        <authorList>
            <person name="Han J.I."/>
            <person name="Spain J.C."/>
            <person name="Leadbetter J.R."/>
            <person name="Ovchinnikova G."/>
            <person name="Goodwin L.A."/>
            <person name="Han C.S."/>
            <person name="Woyke T."/>
            <person name="Davenport K.W."/>
            <person name="Orwin P.M."/>
        </authorList>
    </citation>
    <scope>NUCLEOTIDE SEQUENCE [LARGE SCALE GENOMIC DNA]</scope>
    <source>
        <strain evidence="6 7">EPS</strain>
    </source>
</reference>